<feature type="transmembrane region" description="Helical" evidence="1">
    <location>
        <begin position="261"/>
        <end position="284"/>
    </location>
</feature>
<keyword evidence="1" id="KW-0472">Membrane</keyword>
<keyword evidence="3" id="KW-1185">Reference proteome</keyword>
<keyword evidence="1" id="KW-1133">Transmembrane helix</keyword>
<sequence>MAQILGSPDGLSVMLLVLAVGAVFVVVIRARPVLGVVGCLAALCLVPPWVGAGFGVFVTPLLAACLGCIVALWHGSDMRLRAFDAALVLVLGAVAVGFVAGIVTLERAFAAVIGWGVAYLAGRIIGMRVEPGDVATVVAVAFGVVATLAILEFFTRNNVFVDIKLGGNGYARWSGIRWRGGVPRAEGAWGSAIALGGALAMSVPFVWVSRLRSAAKALVLTAVAFAAVVTFSRIGMISTILALVGCLVLLGSAVTPAFRRVVAALLVVGAAIAVPLTSDVFTAAGDEASNSADYRGDLLSLVPEMSWLGGTGSMTTNAAGETRYGSFGSIDSAPILLGLDYGVLPLLVLVGASLAAFVAVLRTRRNAALVAVVAVIPGLTSVAFITQFTTMFWLCVGLAVADADRSARAYAPQVSWTGPPVRPLARAGADRPALLG</sequence>
<dbReference type="Proteomes" id="UP000315842">
    <property type="component" value="Unassembled WGS sequence"/>
</dbReference>
<dbReference type="RefSeq" id="WP_141320295.1">
    <property type="nucleotide sequence ID" value="NZ_BJLP01000025.1"/>
</dbReference>
<protein>
    <recommendedName>
        <fullName evidence="4">O-antigen polymerase</fullName>
    </recommendedName>
</protein>
<dbReference type="EMBL" id="BJLP01000025">
    <property type="protein sequence ID" value="GEA81241.1"/>
    <property type="molecule type" value="Genomic_DNA"/>
</dbReference>
<organism evidence="2 3">
    <name type="scientific">Cellulomonas uda</name>
    <dbReference type="NCBI Taxonomy" id="1714"/>
    <lineage>
        <taxon>Bacteria</taxon>
        <taxon>Bacillati</taxon>
        <taxon>Actinomycetota</taxon>
        <taxon>Actinomycetes</taxon>
        <taxon>Micrococcales</taxon>
        <taxon>Cellulomonadaceae</taxon>
        <taxon>Cellulomonas</taxon>
    </lineage>
</organism>
<evidence type="ECO:0000313" key="3">
    <source>
        <dbReference type="Proteomes" id="UP000315842"/>
    </source>
</evidence>
<feature type="transmembrane region" description="Helical" evidence="1">
    <location>
        <begin position="214"/>
        <end position="231"/>
    </location>
</feature>
<feature type="transmembrane region" description="Helical" evidence="1">
    <location>
        <begin position="237"/>
        <end position="254"/>
    </location>
</feature>
<feature type="transmembrane region" description="Helical" evidence="1">
    <location>
        <begin position="341"/>
        <end position="361"/>
    </location>
</feature>
<dbReference type="AlphaFoldDB" id="A0A4Y3K9U8"/>
<evidence type="ECO:0000313" key="2">
    <source>
        <dbReference type="EMBL" id="GEA81241.1"/>
    </source>
</evidence>
<accession>A0A4Y3K9U8</accession>
<evidence type="ECO:0000256" key="1">
    <source>
        <dbReference type="SAM" id="Phobius"/>
    </source>
</evidence>
<feature type="transmembrane region" description="Helical" evidence="1">
    <location>
        <begin position="12"/>
        <end position="28"/>
    </location>
</feature>
<feature type="transmembrane region" description="Helical" evidence="1">
    <location>
        <begin position="85"/>
        <end position="103"/>
    </location>
</feature>
<proteinExistence type="predicted"/>
<gene>
    <name evidence="2" type="ORF">CUD01_16850</name>
</gene>
<feature type="transmembrane region" description="Helical" evidence="1">
    <location>
        <begin position="56"/>
        <end position="73"/>
    </location>
</feature>
<evidence type="ECO:0008006" key="4">
    <source>
        <dbReference type="Google" id="ProtNLM"/>
    </source>
</evidence>
<feature type="transmembrane region" description="Helical" evidence="1">
    <location>
        <begin position="33"/>
        <end position="50"/>
    </location>
</feature>
<keyword evidence="1" id="KW-0812">Transmembrane</keyword>
<comment type="caution">
    <text evidence="2">The sequence shown here is derived from an EMBL/GenBank/DDBJ whole genome shotgun (WGS) entry which is preliminary data.</text>
</comment>
<feature type="transmembrane region" description="Helical" evidence="1">
    <location>
        <begin position="134"/>
        <end position="154"/>
    </location>
</feature>
<feature type="transmembrane region" description="Helical" evidence="1">
    <location>
        <begin position="188"/>
        <end position="207"/>
    </location>
</feature>
<reference evidence="2 3" key="1">
    <citation type="submission" date="2019-06" db="EMBL/GenBank/DDBJ databases">
        <title>Whole genome shotgun sequence of Cellulomonas uda NBRC 3747.</title>
        <authorList>
            <person name="Hosoyama A."/>
            <person name="Uohara A."/>
            <person name="Ohji S."/>
            <person name="Ichikawa N."/>
        </authorList>
    </citation>
    <scope>NUCLEOTIDE SEQUENCE [LARGE SCALE GENOMIC DNA]</scope>
    <source>
        <strain evidence="2 3">NBRC 3747</strain>
    </source>
</reference>
<name>A0A4Y3K9U8_CELUD</name>
<feature type="transmembrane region" description="Helical" evidence="1">
    <location>
        <begin position="368"/>
        <end position="394"/>
    </location>
</feature>
<feature type="transmembrane region" description="Helical" evidence="1">
    <location>
        <begin position="109"/>
        <end position="127"/>
    </location>
</feature>